<comment type="pathway">
    <text evidence="2">Amino-acid biosynthesis; L-serine biosynthesis; L-serine from 3-phospho-D-glycerate: step 1/3.</text>
</comment>
<dbReference type="UniPathway" id="UPA00135">
    <property type="reaction ID" value="UER00196"/>
</dbReference>
<dbReference type="InterPro" id="IPR006139">
    <property type="entry name" value="D-isomer_2_OHA_DH_cat_dom"/>
</dbReference>
<dbReference type="InterPro" id="IPR036412">
    <property type="entry name" value="HAD-like_sf"/>
</dbReference>
<dbReference type="InterPro" id="IPR023214">
    <property type="entry name" value="HAD_sf"/>
</dbReference>
<evidence type="ECO:0000313" key="14">
    <source>
        <dbReference type="Proteomes" id="UP000230580"/>
    </source>
</evidence>
<comment type="similarity">
    <text evidence="3">Belongs to the D-isomer specific 2-hydroxyacid dehydrogenase family.</text>
</comment>
<keyword evidence="7" id="KW-0560">Oxidoreductase</keyword>
<dbReference type="PROSITE" id="PS51671">
    <property type="entry name" value="ACT"/>
    <property type="match status" value="1"/>
</dbReference>
<dbReference type="EC" id="1.1.1.399" evidence="4"/>
<evidence type="ECO:0000256" key="8">
    <source>
        <dbReference type="ARBA" id="ARBA00023027"/>
    </source>
</evidence>
<comment type="catalytic activity">
    <reaction evidence="10">
        <text>(R)-2-hydroxyglutarate + NAD(+) = 2-oxoglutarate + NADH + H(+)</text>
        <dbReference type="Rhea" id="RHEA:49612"/>
        <dbReference type="ChEBI" id="CHEBI:15378"/>
        <dbReference type="ChEBI" id="CHEBI:15801"/>
        <dbReference type="ChEBI" id="CHEBI:16810"/>
        <dbReference type="ChEBI" id="CHEBI:57540"/>
        <dbReference type="ChEBI" id="CHEBI:57945"/>
        <dbReference type="EC" id="1.1.1.399"/>
    </reaction>
</comment>
<dbReference type="GO" id="GO:0004617">
    <property type="term" value="F:phosphoglycerate dehydrogenase activity"/>
    <property type="evidence" value="ECO:0007669"/>
    <property type="project" value="UniProtKB-EC"/>
</dbReference>
<dbReference type="SUPFAM" id="SSF52283">
    <property type="entry name" value="Formate/glycerate dehydrogenase catalytic domain-like"/>
    <property type="match status" value="1"/>
</dbReference>
<dbReference type="SUPFAM" id="SSF56784">
    <property type="entry name" value="HAD-like"/>
    <property type="match status" value="1"/>
</dbReference>
<evidence type="ECO:0000256" key="6">
    <source>
        <dbReference type="ARBA" id="ARBA00021582"/>
    </source>
</evidence>
<dbReference type="SUPFAM" id="SSF55021">
    <property type="entry name" value="ACT-like"/>
    <property type="match status" value="1"/>
</dbReference>
<evidence type="ECO:0000256" key="7">
    <source>
        <dbReference type="ARBA" id="ARBA00023002"/>
    </source>
</evidence>
<evidence type="ECO:0000256" key="9">
    <source>
        <dbReference type="ARBA" id="ARBA00030455"/>
    </source>
</evidence>
<dbReference type="InterPro" id="IPR050418">
    <property type="entry name" value="D-iso_2-hydroxyacid_DH_PdxB"/>
</dbReference>
<dbReference type="InterPro" id="IPR002912">
    <property type="entry name" value="ACT_dom"/>
</dbReference>
<evidence type="ECO:0000256" key="10">
    <source>
        <dbReference type="ARBA" id="ARBA00048126"/>
    </source>
</evidence>
<dbReference type="SUPFAM" id="SSF51735">
    <property type="entry name" value="NAD(P)-binding Rossmann-fold domains"/>
    <property type="match status" value="1"/>
</dbReference>
<dbReference type="Pfam" id="PF22629">
    <property type="entry name" value="ACT_AHAS_ss"/>
    <property type="match status" value="1"/>
</dbReference>
<sequence length="632" mass="71863">MKNKNNFYIIIDFDSTFVKIETLDKLAEIALNKNPQKRKILDKIKKITTEGMNGKIPFSVSLQKRLRLFKATKEDIYKLINILKNNISLSVARNRDFFKKYKKNIYVISGGFIEYIYPLIKPFGVDKKHILANRFIFNKAGTITGFNKNNFLSQKDGKIRQIKALNLKGEIYVIGDGYSDYQIKKAGLANKFFVFCENVKRDVVIKHADYVLPNLDEFLYRFGLSRSLSYPKNRIKVLFLENIDKKAIKLLSKEGYEMQILPKALNEKELMNVIEDVSILSIRSKTKVTENVFSKAKRLLAIGAFCIGTNQINLKAASCKGVAVFNAPYSNTRSVVELVLGEIIMLYRKTFDKSIKLHQGIWDKSSKDCHEIRGKKLGIIGYGNIGSQLSVLAENLGMEVYFYDIIDKLALGNAKKCSSLQELLKIVDIVTIHIDGRETNKNLIGDKEFKQMKNQIIFINSSRGVIVDIKALVNNLKAGKIAGAAIDVFPNEPYSMGEKFYCQLQKIPNVILTPHIAGSTEEAQKNIGEFVSQKLISFINNGDTVLSVNFPNLQLPQLRNAHRLIHIHKNVPGVLANINNILGRNNINIEGQYLKTKENIGYVITDVNRTYDQKVVKELKQIPETIKFRILY</sequence>
<dbReference type="Pfam" id="PF00389">
    <property type="entry name" value="2-Hacid_dh"/>
    <property type="match status" value="1"/>
</dbReference>
<dbReference type="Gene3D" id="3.30.70.260">
    <property type="match status" value="1"/>
</dbReference>
<evidence type="ECO:0000256" key="1">
    <source>
        <dbReference type="ARBA" id="ARBA00003800"/>
    </source>
</evidence>
<dbReference type="Pfam" id="PF02826">
    <property type="entry name" value="2-Hacid_dh_C"/>
    <property type="match status" value="1"/>
</dbReference>
<evidence type="ECO:0000256" key="3">
    <source>
        <dbReference type="ARBA" id="ARBA00005854"/>
    </source>
</evidence>
<protein>
    <recommendedName>
        <fullName evidence="6">D-3-phosphoglycerate dehydrogenase</fullName>
        <ecNumber evidence="4">1.1.1.399</ecNumber>
        <ecNumber evidence="5">1.1.1.95</ecNumber>
    </recommendedName>
    <alternativeName>
        <fullName evidence="9">2-oxoglutarate reductase</fullName>
    </alternativeName>
</protein>
<dbReference type="NCBIfam" id="NF008759">
    <property type="entry name" value="PRK11790.1"/>
    <property type="match status" value="1"/>
</dbReference>
<evidence type="ECO:0000256" key="4">
    <source>
        <dbReference type="ARBA" id="ARBA00013001"/>
    </source>
</evidence>
<dbReference type="PANTHER" id="PTHR43761:SF1">
    <property type="entry name" value="D-ISOMER SPECIFIC 2-HYDROXYACID DEHYDROGENASE CATALYTIC DOMAIN-CONTAINING PROTEIN-RELATED"/>
    <property type="match status" value="1"/>
</dbReference>
<dbReference type="Gene3D" id="3.40.50.1000">
    <property type="entry name" value="HAD superfamily/HAD-like"/>
    <property type="match status" value="1"/>
</dbReference>
<dbReference type="GO" id="GO:0051287">
    <property type="term" value="F:NAD binding"/>
    <property type="evidence" value="ECO:0007669"/>
    <property type="project" value="InterPro"/>
</dbReference>
<dbReference type="InterPro" id="IPR006140">
    <property type="entry name" value="D-isomer_DH_NAD-bd"/>
</dbReference>
<accession>A0A2M8F1M6</accession>
<dbReference type="FunFam" id="3.40.50.720:FF:000041">
    <property type="entry name" value="D-3-phosphoglycerate dehydrogenase"/>
    <property type="match status" value="1"/>
</dbReference>
<dbReference type="PANTHER" id="PTHR43761">
    <property type="entry name" value="D-ISOMER SPECIFIC 2-HYDROXYACID DEHYDROGENASE FAMILY PROTEIN (AFU_ORTHOLOGUE AFUA_1G13630)"/>
    <property type="match status" value="1"/>
</dbReference>
<dbReference type="InterPro" id="IPR045865">
    <property type="entry name" value="ACT-like_dom_sf"/>
</dbReference>
<gene>
    <name evidence="13" type="ORF">CO048_03615</name>
</gene>
<reference evidence="14" key="1">
    <citation type="submission" date="2017-09" db="EMBL/GenBank/DDBJ databases">
        <title>Depth-based differentiation of microbial function through sediment-hosted aquifers and enrichment of novel symbionts in the deep terrestrial subsurface.</title>
        <authorList>
            <person name="Probst A.J."/>
            <person name="Ladd B."/>
            <person name="Jarett J.K."/>
            <person name="Geller-Mcgrath D.E."/>
            <person name="Sieber C.M.K."/>
            <person name="Emerson J.B."/>
            <person name="Anantharaman K."/>
            <person name="Thomas B.C."/>
            <person name="Malmstrom R."/>
            <person name="Stieglmeier M."/>
            <person name="Klingl A."/>
            <person name="Woyke T."/>
            <person name="Ryan C.M."/>
            <person name="Banfield J.F."/>
        </authorList>
    </citation>
    <scope>NUCLEOTIDE SEQUENCE [LARGE SCALE GENOMIC DNA]</scope>
</reference>
<dbReference type="Gene3D" id="3.40.50.720">
    <property type="entry name" value="NAD(P)-binding Rossmann-like Domain"/>
    <property type="match status" value="2"/>
</dbReference>
<evidence type="ECO:0000256" key="5">
    <source>
        <dbReference type="ARBA" id="ARBA00013143"/>
    </source>
</evidence>
<dbReference type="Gene3D" id="1.10.150.210">
    <property type="entry name" value="Phosphoserine phosphatase, domain 2"/>
    <property type="match status" value="1"/>
</dbReference>
<dbReference type="PROSITE" id="PS00065">
    <property type="entry name" value="D_2_HYDROXYACID_DH_1"/>
    <property type="match status" value="1"/>
</dbReference>
<dbReference type="InterPro" id="IPR029752">
    <property type="entry name" value="D-isomer_DH_CS1"/>
</dbReference>
<feature type="domain" description="ACT" evidence="12">
    <location>
        <begin position="563"/>
        <end position="632"/>
    </location>
</feature>
<dbReference type="InterPro" id="IPR054480">
    <property type="entry name" value="AHAS_small-like_ACT"/>
</dbReference>
<dbReference type="EC" id="1.1.1.95" evidence="5"/>
<comment type="function">
    <text evidence="1">Catalyzes the reversible oxidation of 3-phospho-D-glycerate to 3-phosphonooxypyruvate, the first step of the phosphorylated L-serine biosynthesis pathway. Also catalyzes the reversible oxidation of 2-hydroxyglutarate to 2-oxoglutarate.</text>
</comment>
<dbReference type="GO" id="GO:0006564">
    <property type="term" value="P:L-serine biosynthetic process"/>
    <property type="evidence" value="ECO:0007669"/>
    <property type="project" value="UniProtKB-ARBA"/>
</dbReference>
<dbReference type="Proteomes" id="UP000230580">
    <property type="component" value="Unassembled WGS sequence"/>
</dbReference>
<evidence type="ECO:0000313" key="13">
    <source>
        <dbReference type="EMBL" id="PJC33191.1"/>
    </source>
</evidence>
<keyword evidence="8" id="KW-0520">NAD</keyword>
<organism evidence="13 14">
    <name type="scientific">Candidatus Roizmanbacteria bacterium CG_4_9_14_0_2_um_filter_35_15</name>
    <dbReference type="NCBI Taxonomy" id="1974836"/>
    <lineage>
        <taxon>Bacteria</taxon>
        <taxon>Candidatus Roizmaniibacteriota</taxon>
    </lineage>
</organism>
<dbReference type="GO" id="GO:0047545">
    <property type="term" value="F:(S)-2-hydroxyglutarate dehydrogenase activity"/>
    <property type="evidence" value="ECO:0007669"/>
    <property type="project" value="UniProtKB-ARBA"/>
</dbReference>
<evidence type="ECO:0000259" key="12">
    <source>
        <dbReference type="PROSITE" id="PS51671"/>
    </source>
</evidence>
<evidence type="ECO:0000256" key="11">
    <source>
        <dbReference type="ARBA" id="ARBA00048731"/>
    </source>
</evidence>
<dbReference type="EMBL" id="PFRZ01000050">
    <property type="protein sequence ID" value="PJC33191.1"/>
    <property type="molecule type" value="Genomic_DNA"/>
</dbReference>
<dbReference type="CDD" id="cd12176">
    <property type="entry name" value="PGDH_3"/>
    <property type="match status" value="1"/>
</dbReference>
<comment type="catalytic activity">
    <reaction evidence="11">
        <text>(2R)-3-phosphoglycerate + NAD(+) = 3-phosphooxypyruvate + NADH + H(+)</text>
        <dbReference type="Rhea" id="RHEA:12641"/>
        <dbReference type="ChEBI" id="CHEBI:15378"/>
        <dbReference type="ChEBI" id="CHEBI:18110"/>
        <dbReference type="ChEBI" id="CHEBI:57540"/>
        <dbReference type="ChEBI" id="CHEBI:57945"/>
        <dbReference type="ChEBI" id="CHEBI:58272"/>
        <dbReference type="EC" id="1.1.1.95"/>
    </reaction>
</comment>
<comment type="caution">
    <text evidence="13">The sequence shown here is derived from an EMBL/GenBank/DDBJ whole genome shotgun (WGS) entry which is preliminary data.</text>
</comment>
<evidence type="ECO:0000256" key="2">
    <source>
        <dbReference type="ARBA" id="ARBA00005216"/>
    </source>
</evidence>
<dbReference type="NCBIfam" id="TIGR01488">
    <property type="entry name" value="HAD-SF-IB"/>
    <property type="match status" value="1"/>
</dbReference>
<proteinExistence type="inferred from homology"/>
<name>A0A2M8F1M6_9BACT</name>
<dbReference type="InterPro" id="IPR036291">
    <property type="entry name" value="NAD(P)-bd_dom_sf"/>
</dbReference>
<dbReference type="CDD" id="cd04901">
    <property type="entry name" value="ACT_3PGDH"/>
    <property type="match status" value="1"/>
</dbReference>
<dbReference type="AlphaFoldDB" id="A0A2M8F1M6"/>